<protein>
    <submittedName>
        <fullName evidence="10">Trypanosomal VSG domain containing protein, putative</fullName>
    </submittedName>
</protein>
<dbReference type="Pfam" id="PF13206">
    <property type="entry name" value="VSG_B"/>
    <property type="match status" value="1"/>
</dbReference>
<dbReference type="RefSeq" id="XP_067076720.1">
    <property type="nucleotide sequence ID" value="XM_067220619.1"/>
</dbReference>
<keyword evidence="4" id="KW-0336">GPI-anchor</keyword>
<feature type="domain" description="Trypanosome variant surface glycoprotein B-type N-terminal" evidence="9">
    <location>
        <begin position="2"/>
        <end position="123"/>
    </location>
</feature>
<comment type="caution">
    <text evidence="10">The sequence shown here is derived from an EMBL/GenBank/DDBJ whole genome shotgun (WGS) entry which is preliminary data.</text>
</comment>
<keyword evidence="8" id="KW-0449">Lipoprotein</keyword>
<evidence type="ECO:0000256" key="4">
    <source>
        <dbReference type="ARBA" id="ARBA00022622"/>
    </source>
</evidence>
<evidence type="ECO:0000256" key="2">
    <source>
        <dbReference type="ARBA" id="ARBA00004609"/>
    </source>
</evidence>
<evidence type="ECO:0000256" key="5">
    <source>
        <dbReference type="ARBA" id="ARBA00022729"/>
    </source>
</evidence>
<evidence type="ECO:0000256" key="1">
    <source>
        <dbReference type="ARBA" id="ARBA00002523"/>
    </source>
</evidence>
<keyword evidence="7" id="KW-0325">Glycoprotein</keyword>
<dbReference type="GO" id="GO:0098552">
    <property type="term" value="C:side of membrane"/>
    <property type="evidence" value="ECO:0007669"/>
    <property type="project" value="UniProtKB-KW"/>
</dbReference>
<evidence type="ECO:0000313" key="10">
    <source>
        <dbReference type="EMBL" id="SCU65063.1"/>
    </source>
</evidence>
<organism evidence="10 11">
    <name type="scientific">Trypanosoma equiperdum</name>
    <dbReference type="NCBI Taxonomy" id="5694"/>
    <lineage>
        <taxon>Eukaryota</taxon>
        <taxon>Discoba</taxon>
        <taxon>Euglenozoa</taxon>
        <taxon>Kinetoplastea</taxon>
        <taxon>Metakinetoplastina</taxon>
        <taxon>Trypanosomatida</taxon>
        <taxon>Trypanosomatidae</taxon>
        <taxon>Trypanosoma</taxon>
    </lineage>
</organism>
<keyword evidence="3" id="KW-1003">Cell membrane</keyword>
<accession>A0A1G4I0H9</accession>
<reference evidence="10" key="1">
    <citation type="submission" date="2016-09" db="EMBL/GenBank/DDBJ databases">
        <authorList>
            <person name="Hebert L."/>
            <person name="Moumen B."/>
        </authorList>
    </citation>
    <scope>NUCLEOTIDE SEQUENCE [LARGE SCALE GENOMIC DNA]</scope>
    <source>
        <strain evidence="10">OVI</strain>
    </source>
</reference>
<evidence type="ECO:0000313" key="11">
    <source>
        <dbReference type="Proteomes" id="UP000195570"/>
    </source>
</evidence>
<dbReference type="InterPro" id="IPR025932">
    <property type="entry name" value="Trypano_VSG_B_N_dom"/>
</dbReference>
<evidence type="ECO:0000256" key="3">
    <source>
        <dbReference type="ARBA" id="ARBA00022475"/>
    </source>
</evidence>
<comment type="subcellular location">
    <subcellularLocation>
        <location evidence="2">Cell membrane</location>
        <topology evidence="2">Lipid-anchor</topology>
        <topology evidence="2">GPI-anchor</topology>
    </subcellularLocation>
</comment>
<gene>
    <name evidence="10" type="ORF">TEOVI_000524100</name>
</gene>
<evidence type="ECO:0000256" key="7">
    <source>
        <dbReference type="ARBA" id="ARBA00023180"/>
    </source>
</evidence>
<evidence type="ECO:0000256" key="8">
    <source>
        <dbReference type="ARBA" id="ARBA00023288"/>
    </source>
</evidence>
<proteinExistence type="predicted"/>
<comment type="function">
    <text evidence="1">VSG forms a coat on the surface of the parasite. The trypanosome evades the immune response of the host by expressing a series of antigenically distinct VSGs from an estimated 1000 VSG genes.</text>
</comment>
<keyword evidence="6" id="KW-0472">Membrane</keyword>
<keyword evidence="5" id="KW-0732">Signal</keyword>
<dbReference type="VEuPathDB" id="TriTrypDB:TEOVI_000524100"/>
<evidence type="ECO:0000256" key="6">
    <source>
        <dbReference type="ARBA" id="ARBA00023136"/>
    </source>
</evidence>
<name>A0A1G4I0H9_TRYEQ</name>
<dbReference type="GeneID" id="92379181"/>
<dbReference type="GO" id="GO:0005886">
    <property type="term" value="C:plasma membrane"/>
    <property type="evidence" value="ECO:0007669"/>
    <property type="project" value="UniProtKB-SubCell"/>
</dbReference>
<keyword evidence="11" id="KW-1185">Reference proteome</keyword>
<evidence type="ECO:0000259" key="9">
    <source>
        <dbReference type="Pfam" id="PF13206"/>
    </source>
</evidence>
<dbReference type="Proteomes" id="UP000195570">
    <property type="component" value="Unassembled WGS sequence"/>
</dbReference>
<dbReference type="EMBL" id="CZPT02000212">
    <property type="protein sequence ID" value="SCU65063.1"/>
    <property type="molecule type" value="Genomic_DNA"/>
</dbReference>
<sequence>MEKVVYGGGPAATDFTQSKRVTGGRAVVGNCKLGGKIDDYEALGDAFLCVCVNAAGSAPTGDKKICSADDGDFVAKQFPLSAANAIKEAWGELKGKCKLQASYTTTAAGIRQAVAAVQAHIKKF</sequence>
<dbReference type="AlphaFoldDB" id="A0A1G4I0H9"/>